<keyword evidence="1" id="KW-0472">Membrane</keyword>
<protein>
    <submittedName>
        <fullName evidence="2">Uncharacterized protein</fullName>
    </submittedName>
</protein>
<dbReference type="RefSeq" id="WP_208859044.1">
    <property type="nucleotide sequence ID" value="NZ_FNHS01000006.1"/>
</dbReference>
<dbReference type="Proteomes" id="UP000198704">
    <property type="component" value="Unassembled WGS sequence"/>
</dbReference>
<keyword evidence="1" id="KW-0812">Transmembrane</keyword>
<dbReference type="AlphaFoldDB" id="A0A1G9ZEX8"/>
<proteinExistence type="predicted"/>
<feature type="transmembrane region" description="Helical" evidence="1">
    <location>
        <begin position="27"/>
        <end position="49"/>
    </location>
</feature>
<reference evidence="3" key="1">
    <citation type="submission" date="2016-10" db="EMBL/GenBank/DDBJ databases">
        <authorList>
            <person name="Varghese N."/>
            <person name="Submissions S."/>
        </authorList>
    </citation>
    <scope>NUCLEOTIDE SEQUENCE [LARGE SCALE GENOMIC DNA]</scope>
    <source>
        <strain evidence="3">BL47</strain>
    </source>
</reference>
<organism evidence="2 3">
    <name type="scientific">Methylobacterium phyllostachyos</name>
    <dbReference type="NCBI Taxonomy" id="582672"/>
    <lineage>
        <taxon>Bacteria</taxon>
        <taxon>Pseudomonadati</taxon>
        <taxon>Pseudomonadota</taxon>
        <taxon>Alphaproteobacteria</taxon>
        <taxon>Hyphomicrobiales</taxon>
        <taxon>Methylobacteriaceae</taxon>
        <taxon>Methylobacterium</taxon>
    </lineage>
</organism>
<accession>A0A1G9ZEX8</accession>
<keyword evidence="1" id="KW-1133">Transmembrane helix</keyword>
<evidence type="ECO:0000313" key="2">
    <source>
        <dbReference type="EMBL" id="SDN19725.1"/>
    </source>
</evidence>
<sequence>MIQPDPVPLCLSQTPAAVVAPRVALRAYLALVAACGGLLTGGMLMMSVVSNSGAEAERIALTQDDSYAATLVAALSVDFAKPLR</sequence>
<gene>
    <name evidence="2" type="ORF">SAMN05216360_106240</name>
</gene>
<dbReference type="EMBL" id="FNHS01000006">
    <property type="protein sequence ID" value="SDN19725.1"/>
    <property type="molecule type" value="Genomic_DNA"/>
</dbReference>
<evidence type="ECO:0000256" key="1">
    <source>
        <dbReference type="SAM" id="Phobius"/>
    </source>
</evidence>
<evidence type="ECO:0000313" key="3">
    <source>
        <dbReference type="Proteomes" id="UP000198704"/>
    </source>
</evidence>
<keyword evidence="3" id="KW-1185">Reference proteome</keyword>
<name>A0A1G9ZEX8_9HYPH</name>